<evidence type="ECO:0000313" key="1">
    <source>
        <dbReference type="EMBL" id="KAJ1175621.1"/>
    </source>
</evidence>
<sequence length="96" mass="10500">MPACGSLCTKSLGALEGCHESGTREVIPRETLGARKALKQVSTTLLYFPRYKLQYQLSVDVGQLGDDSNGWMVCFRGQAPGAGAEPANFWYVERSK</sequence>
<evidence type="ECO:0000313" key="2">
    <source>
        <dbReference type="Proteomes" id="UP001066276"/>
    </source>
</evidence>
<reference evidence="1" key="1">
    <citation type="journal article" date="2022" name="bioRxiv">
        <title>Sequencing and chromosome-scale assembly of the giantPleurodeles waltlgenome.</title>
        <authorList>
            <person name="Brown T."/>
            <person name="Elewa A."/>
            <person name="Iarovenko S."/>
            <person name="Subramanian E."/>
            <person name="Araus A.J."/>
            <person name="Petzold A."/>
            <person name="Susuki M."/>
            <person name="Suzuki K.-i.T."/>
            <person name="Hayashi T."/>
            <person name="Toyoda A."/>
            <person name="Oliveira C."/>
            <person name="Osipova E."/>
            <person name="Leigh N.D."/>
            <person name="Simon A."/>
            <person name="Yun M.H."/>
        </authorList>
    </citation>
    <scope>NUCLEOTIDE SEQUENCE</scope>
    <source>
        <strain evidence="1">20211129_DDA</strain>
        <tissue evidence="1">Liver</tissue>
    </source>
</reference>
<protein>
    <submittedName>
        <fullName evidence="1">Uncharacterized protein</fullName>
    </submittedName>
</protein>
<dbReference type="Proteomes" id="UP001066276">
    <property type="component" value="Chromosome 3_2"/>
</dbReference>
<dbReference type="AlphaFoldDB" id="A0AAV7TGV0"/>
<dbReference type="EMBL" id="JANPWB010000006">
    <property type="protein sequence ID" value="KAJ1175621.1"/>
    <property type="molecule type" value="Genomic_DNA"/>
</dbReference>
<gene>
    <name evidence="1" type="ORF">NDU88_000908</name>
</gene>
<name>A0AAV7TGV0_PLEWA</name>
<comment type="caution">
    <text evidence="1">The sequence shown here is derived from an EMBL/GenBank/DDBJ whole genome shotgun (WGS) entry which is preliminary data.</text>
</comment>
<keyword evidence="2" id="KW-1185">Reference proteome</keyword>
<organism evidence="1 2">
    <name type="scientific">Pleurodeles waltl</name>
    <name type="common">Iberian ribbed newt</name>
    <dbReference type="NCBI Taxonomy" id="8319"/>
    <lineage>
        <taxon>Eukaryota</taxon>
        <taxon>Metazoa</taxon>
        <taxon>Chordata</taxon>
        <taxon>Craniata</taxon>
        <taxon>Vertebrata</taxon>
        <taxon>Euteleostomi</taxon>
        <taxon>Amphibia</taxon>
        <taxon>Batrachia</taxon>
        <taxon>Caudata</taxon>
        <taxon>Salamandroidea</taxon>
        <taxon>Salamandridae</taxon>
        <taxon>Pleurodelinae</taxon>
        <taxon>Pleurodeles</taxon>
    </lineage>
</organism>
<accession>A0AAV7TGV0</accession>
<proteinExistence type="predicted"/>